<proteinExistence type="predicted"/>
<feature type="transmembrane region" description="Helical" evidence="1">
    <location>
        <begin position="74"/>
        <end position="93"/>
    </location>
</feature>
<dbReference type="Proteomes" id="UP000014634">
    <property type="component" value="Unassembled WGS sequence"/>
</dbReference>
<evidence type="ECO:0000313" key="2">
    <source>
        <dbReference type="EMBL" id="EPF28020.1"/>
    </source>
</evidence>
<feature type="transmembrane region" description="Helical" evidence="1">
    <location>
        <begin position="46"/>
        <end position="67"/>
    </location>
</feature>
<feature type="transmembrane region" description="Helical" evidence="1">
    <location>
        <begin position="145"/>
        <end position="164"/>
    </location>
</feature>
<feature type="transmembrane region" description="Helical" evidence="1">
    <location>
        <begin position="21"/>
        <end position="40"/>
    </location>
</feature>
<reference evidence="2 3" key="1">
    <citation type="submission" date="2013-04" db="EMBL/GenBank/DDBJ databases">
        <title>The Genome Sequence of Treponema medium ATCC 700293.</title>
        <authorList>
            <consortium name="The Broad Institute Genomics Platform"/>
            <person name="Earl A."/>
            <person name="Ward D."/>
            <person name="Feldgarden M."/>
            <person name="Gevers D."/>
            <person name="Leonetti C."/>
            <person name="Blanton J.M."/>
            <person name="Dewhirst F.E."/>
            <person name="Izard J."/>
            <person name="Walker B."/>
            <person name="Young S."/>
            <person name="Zeng Q."/>
            <person name="Gargeya S."/>
            <person name="Fitzgerald M."/>
            <person name="Haas B."/>
            <person name="Abouelleil A."/>
            <person name="Allen A.W."/>
            <person name="Alvarado L."/>
            <person name="Arachchi H.M."/>
            <person name="Berlin A.M."/>
            <person name="Chapman S.B."/>
            <person name="Gainer-Dewar J."/>
            <person name="Goldberg J."/>
            <person name="Griggs A."/>
            <person name="Gujja S."/>
            <person name="Hansen M."/>
            <person name="Howarth C."/>
            <person name="Imamovic A."/>
            <person name="Ireland A."/>
            <person name="Larimer J."/>
            <person name="McCowan C."/>
            <person name="Murphy C."/>
            <person name="Pearson M."/>
            <person name="Poon T.W."/>
            <person name="Priest M."/>
            <person name="Roberts A."/>
            <person name="Saif S."/>
            <person name="Shea T."/>
            <person name="Sisk P."/>
            <person name="Sykes S."/>
            <person name="Wortman J."/>
            <person name="Nusbaum C."/>
            <person name="Birren B."/>
        </authorList>
    </citation>
    <scope>NUCLEOTIDE SEQUENCE [LARGE SCALE GENOMIC DNA]</scope>
    <source>
        <strain evidence="2 3">ATCC 700293</strain>
    </source>
</reference>
<evidence type="ECO:0000313" key="3">
    <source>
        <dbReference type="Proteomes" id="UP000014634"/>
    </source>
</evidence>
<dbReference type="RefSeq" id="WP_016523644.1">
    <property type="nucleotide sequence ID" value="NZ_KE332517.1"/>
</dbReference>
<keyword evidence="1" id="KW-0812">Transmembrane</keyword>
<gene>
    <name evidence="2" type="ORF">HMPREF9195_01711</name>
</gene>
<comment type="caution">
    <text evidence="2">The sequence shown here is derived from an EMBL/GenBank/DDBJ whole genome shotgun (WGS) entry which is preliminary data.</text>
</comment>
<accession>A0AA87TE93</accession>
<name>A0AA87TE93_TREMD</name>
<protein>
    <recommendedName>
        <fullName evidence="4">Cobalt transport protein</fullName>
    </recommendedName>
</protein>
<dbReference type="EMBL" id="ATFE01000013">
    <property type="protein sequence ID" value="EPF28020.1"/>
    <property type="molecule type" value="Genomic_DNA"/>
</dbReference>
<evidence type="ECO:0008006" key="4">
    <source>
        <dbReference type="Google" id="ProtNLM"/>
    </source>
</evidence>
<keyword evidence="1" id="KW-1133">Transmembrane helix</keyword>
<organism evidence="2 3">
    <name type="scientific">Treponema medium ATCC 700293</name>
    <dbReference type="NCBI Taxonomy" id="1125700"/>
    <lineage>
        <taxon>Bacteria</taxon>
        <taxon>Pseudomonadati</taxon>
        <taxon>Spirochaetota</taxon>
        <taxon>Spirochaetia</taxon>
        <taxon>Spirochaetales</taxon>
        <taxon>Treponemataceae</taxon>
        <taxon>Treponema</taxon>
    </lineage>
</organism>
<sequence length="220" mass="25474">MIVDKNSFLFQYTARNTVIHRLPAGVKFCILCLSSFTLYSAPQILLAVYAFFLVLAGIGAKLSWLTVKRNCRFLGVYTLCIFFIKIIGMPLTVDMFKTMAAETLLFMQKLALILFTASIFYETTSKLEIFVLCEKIERFFCRKKYTGAFSTLFTITLMCVPRVFEVWAQLNYAYDARTHRRRDIVNAYRRFASLLPALIENLLRFAVTVEKALKNRRLRG</sequence>
<keyword evidence="1" id="KW-0472">Membrane</keyword>
<evidence type="ECO:0000256" key="1">
    <source>
        <dbReference type="SAM" id="Phobius"/>
    </source>
</evidence>
<dbReference type="AlphaFoldDB" id="A0AA87TE93"/>
<feature type="transmembrane region" description="Helical" evidence="1">
    <location>
        <begin position="105"/>
        <end position="124"/>
    </location>
</feature>